<dbReference type="Proteomes" id="UP000004910">
    <property type="component" value="Unassembled WGS sequence"/>
</dbReference>
<comment type="caution">
    <text evidence="1">The sequence shown here is derived from an EMBL/GenBank/DDBJ whole genome shotgun (WGS) entry which is preliminary data.</text>
</comment>
<organism evidence="1 2">
    <name type="scientific">Thomasclavelia spiroformis DSM 1552</name>
    <dbReference type="NCBI Taxonomy" id="428126"/>
    <lineage>
        <taxon>Bacteria</taxon>
        <taxon>Bacillati</taxon>
        <taxon>Bacillota</taxon>
        <taxon>Erysipelotrichia</taxon>
        <taxon>Erysipelotrichales</taxon>
        <taxon>Coprobacillaceae</taxon>
        <taxon>Thomasclavelia</taxon>
    </lineage>
</organism>
<dbReference type="EMBL" id="ABIK02000014">
    <property type="protein sequence ID" value="EDS74155.1"/>
    <property type="molecule type" value="Genomic_DNA"/>
</dbReference>
<sequence length="39" mass="4796">MHVNQHFIVIEDDEMYSISNKIKAKNLDFLYFFIKLINY</sequence>
<gene>
    <name evidence="1" type="ORF">CLOSPI_01737</name>
</gene>
<accession>B1C3C1</accession>
<evidence type="ECO:0000313" key="2">
    <source>
        <dbReference type="Proteomes" id="UP000004910"/>
    </source>
</evidence>
<keyword evidence="2" id="KW-1185">Reference proteome</keyword>
<dbReference type="STRING" id="428126.CLOSPI_01737"/>
<protein>
    <submittedName>
        <fullName evidence="1">Uncharacterized protein</fullName>
    </submittedName>
</protein>
<dbReference type="HOGENOM" id="CLU_3307561_0_0_9"/>
<proteinExistence type="predicted"/>
<name>B1C3C1_9FIRM</name>
<dbReference type="AlphaFoldDB" id="B1C3C1"/>
<reference evidence="1" key="2">
    <citation type="submission" date="2014-06" db="EMBL/GenBank/DDBJ databases">
        <title>Draft genome sequence of Clostridium spiroforme (DSM 1552).</title>
        <authorList>
            <person name="Sudarsanam P."/>
            <person name="Ley R."/>
            <person name="Guruge J."/>
            <person name="Turnbaugh P.J."/>
            <person name="Mahowald M."/>
            <person name="Liep D."/>
            <person name="Gordon J."/>
        </authorList>
    </citation>
    <scope>NUCLEOTIDE SEQUENCE</scope>
    <source>
        <strain evidence="1">DSM 1552</strain>
    </source>
</reference>
<evidence type="ECO:0000313" key="1">
    <source>
        <dbReference type="EMBL" id="EDS74155.1"/>
    </source>
</evidence>
<reference evidence="1" key="1">
    <citation type="submission" date="2008-02" db="EMBL/GenBank/DDBJ databases">
        <authorList>
            <person name="Fulton L."/>
            <person name="Clifton S."/>
            <person name="Fulton B."/>
            <person name="Xu J."/>
            <person name="Minx P."/>
            <person name="Pepin K.H."/>
            <person name="Johnson M."/>
            <person name="Thiruvilangam P."/>
            <person name="Bhonagiri V."/>
            <person name="Nash W.E."/>
            <person name="Mardis E.R."/>
            <person name="Wilson R.K."/>
        </authorList>
    </citation>
    <scope>NUCLEOTIDE SEQUENCE [LARGE SCALE GENOMIC DNA]</scope>
    <source>
        <strain evidence="1">DSM 1552</strain>
    </source>
</reference>